<dbReference type="Gene3D" id="2.30.30.40">
    <property type="entry name" value="SH3 Domains"/>
    <property type="match status" value="1"/>
</dbReference>
<dbReference type="Gene3D" id="1.20.58.780">
    <property type="match status" value="1"/>
</dbReference>
<dbReference type="Proteomes" id="UP000323732">
    <property type="component" value="Unassembled WGS sequence"/>
</dbReference>
<dbReference type="RefSeq" id="WP_148949705.1">
    <property type="nucleotide sequence ID" value="NZ_VTES01000003.1"/>
</dbReference>
<evidence type="ECO:0000259" key="1">
    <source>
        <dbReference type="Pfam" id="PF01464"/>
    </source>
</evidence>
<dbReference type="SUPFAM" id="SSF53955">
    <property type="entry name" value="Lysozyme-like"/>
    <property type="match status" value="1"/>
</dbReference>
<proteinExistence type="predicted"/>
<evidence type="ECO:0000313" key="3">
    <source>
        <dbReference type="EMBL" id="TYS63790.1"/>
    </source>
</evidence>
<feature type="domain" description="Transglycosylase SLT" evidence="1">
    <location>
        <begin position="306"/>
        <end position="414"/>
    </location>
</feature>
<dbReference type="Gene3D" id="1.10.530.10">
    <property type="match status" value="1"/>
</dbReference>
<dbReference type="Pfam" id="PF18058">
    <property type="entry name" value="SbsC_C"/>
    <property type="match status" value="1"/>
</dbReference>
<feature type="domain" description="SbsC C-terminal" evidence="2">
    <location>
        <begin position="86"/>
        <end position="217"/>
    </location>
</feature>
<accession>A0A5D4SKR3</accession>
<reference evidence="3 4" key="1">
    <citation type="submission" date="2019-08" db="EMBL/GenBank/DDBJ databases">
        <title>Bacillus genomes from the desert of Cuatro Cienegas, Coahuila.</title>
        <authorList>
            <person name="Olmedo-Alvarez G."/>
        </authorList>
    </citation>
    <scope>NUCLEOTIDE SEQUENCE [LARGE SCALE GENOMIC DNA]</scope>
    <source>
        <strain evidence="3 4">CH37_1T</strain>
    </source>
</reference>
<evidence type="ECO:0000313" key="4">
    <source>
        <dbReference type="Proteomes" id="UP000323732"/>
    </source>
</evidence>
<dbReference type="AlphaFoldDB" id="A0A5D4SKR3"/>
<evidence type="ECO:0000259" key="2">
    <source>
        <dbReference type="Pfam" id="PF18058"/>
    </source>
</evidence>
<dbReference type="InterPro" id="IPR023346">
    <property type="entry name" value="Lysozyme-like_dom_sf"/>
</dbReference>
<dbReference type="Pfam" id="PF01464">
    <property type="entry name" value="SLT"/>
    <property type="match status" value="1"/>
</dbReference>
<gene>
    <name evidence="3" type="ORF">FZD47_09745</name>
</gene>
<name>A0A5D4SKR3_9BACI</name>
<sequence length="553" mass="61362">MDSESACTLPICRSILITTNYKNFMPPCLEAFILRRRLLLNNRVQKLIAGMLVLLMAFSLIPKNTLGASNLNAYMTDAKNKATVLKWAISIEGSGDGKTRPWKQYNDAKDANAKALAMINSSKPANAASLKSTLEKESKLHINRAMYYIDAITAGEKITEKKDQLSTLIKSNKVNAELEAAYHSLSAEIRKQGVLLDRVYGQSTRDLIRNNYKNSAETVRNSIKSAITVKMELDEMEAALAAGDRASALEYFNDVKLLLPSVKPDAHREYLNIRFKELGEKYNLGNTDVPVKVDLSVQEIKAALTAEALKKNIPAEVLKAIAITENGNFKQFNSDGTPFISPDGGIGIMQVTLGDADTFYDRERLKFDTRYNIQAGTEILLEKWNYGGSRTPIVNGNEQDILENWYFAILAYNGLSFSNDPARAAGQTYQEKVFENIGKYAQVNPVLIPEALLSITYPNGLMDFKTKMLYQTVSKTKSTQLYKAGDVVSLTSGGNFRQQPATGGSYESLPAGTKVIIQDGIFEDSNRFNLFTWYKVQIQGTNKVGYIASSNLK</sequence>
<dbReference type="InterPro" id="IPR041378">
    <property type="entry name" value="S-layer_SbsC_C"/>
</dbReference>
<protein>
    <submittedName>
        <fullName evidence="3">Lytic transglycosylase domain-containing protein</fullName>
    </submittedName>
</protein>
<comment type="caution">
    <text evidence="3">The sequence shown here is derived from an EMBL/GenBank/DDBJ whole genome shotgun (WGS) entry which is preliminary data.</text>
</comment>
<organism evidence="3 4">
    <name type="scientific">Bacillus infantis</name>
    <dbReference type="NCBI Taxonomy" id="324767"/>
    <lineage>
        <taxon>Bacteria</taxon>
        <taxon>Bacillati</taxon>
        <taxon>Bacillota</taxon>
        <taxon>Bacilli</taxon>
        <taxon>Bacillales</taxon>
        <taxon>Bacillaceae</taxon>
        <taxon>Bacillus</taxon>
    </lineage>
</organism>
<dbReference type="EMBL" id="VTES01000003">
    <property type="protein sequence ID" value="TYS63790.1"/>
    <property type="molecule type" value="Genomic_DNA"/>
</dbReference>
<dbReference type="InterPro" id="IPR008258">
    <property type="entry name" value="Transglycosylase_SLT_dom_1"/>
</dbReference>